<reference evidence="1 2" key="1">
    <citation type="journal article" date="2019" name="Sci. Rep.">
        <title>Orb-weaving spider Araneus ventricosus genome elucidates the spidroin gene catalogue.</title>
        <authorList>
            <person name="Kono N."/>
            <person name="Nakamura H."/>
            <person name="Ohtoshi R."/>
            <person name="Moran D.A.P."/>
            <person name="Shinohara A."/>
            <person name="Yoshida Y."/>
            <person name="Fujiwara M."/>
            <person name="Mori M."/>
            <person name="Tomita M."/>
            <person name="Arakawa K."/>
        </authorList>
    </citation>
    <scope>NUCLEOTIDE SEQUENCE [LARGE SCALE GENOMIC DNA]</scope>
</reference>
<protein>
    <submittedName>
        <fullName evidence="1">Uncharacterized protein</fullName>
    </submittedName>
</protein>
<proteinExistence type="predicted"/>
<comment type="caution">
    <text evidence="1">The sequence shown here is derived from an EMBL/GenBank/DDBJ whole genome shotgun (WGS) entry which is preliminary data.</text>
</comment>
<dbReference type="AlphaFoldDB" id="A0A4Y2R3F1"/>
<name>A0A4Y2R3F1_ARAVE</name>
<sequence length="128" mass="14775">MIQQAAENGREVSQPARQANGWVTPWVTPPRIQNCYDPPVDHAGVNVLNKRFDFVDDDPVSKSMKAFGDRPRKFELQSGDEIYNRPGPTLFEFPRHVHVQKDVKWNVQFEDVRLNIRLKCQDAKVTVT</sequence>
<gene>
    <name evidence="1" type="ORF">AVEN_131355_1</name>
</gene>
<keyword evidence="2" id="KW-1185">Reference proteome</keyword>
<accession>A0A4Y2R3F1</accession>
<dbReference type="Proteomes" id="UP000499080">
    <property type="component" value="Unassembled WGS sequence"/>
</dbReference>
<evidence type="ECO:0000313" key="2">
    <source>
        <dbReference type="Proteomes" id="UP000499080"/>
    </source>
</evidence>
<organism evidence="1 2">
    <name type="scientific">Araneus ventricosus</name>
    <name type="common">Orbweaver spider</name>
    <name type="synonym">Epeira ventricosa</name>
    <dbReference type="NCBI Taxonomy" id="182803"/>
    <lineage>
        <taxon>Eukaryota</taxon>
        <taxon>Metazoa</taxon>
        <taxon>Ecdysozoa</taxon>
        <taxon>Arthropoda</taxon>
        <taxon>Chelicerata</taxon>
        <taxon>Arachnida</taxon>
        <taxon>Araneae</taxon>
        <taxon>Araneomorphae</taxon>
        <taxon>Entelegynae</taxon>
        <taxon>Araneoidea</taxon>
        <taxon>Araneidae</taxon>
        <taxon>Araneus</taxon>
    </lineage>
</organism>
<dbReference type="EMBL" id="BGPR01015623">
    <property type="protein sequence ID" value="GBN69986.1"/>
    <property type="molecule type" value="Genomic_DNA"/>
</dbReference>
<evidence type="ECO:0000313" key="1">
    <source>
        <dbReference type="EMBL" id="GBN69986.1"/>
    </source>
</evidence>